<feature type="compositionally biased region" description="Basic and acidic residues" evidence="1">
    <location>
        <begin position="500"/>
        <end position="512"/>
    </location>
</feature>
<dbReference type="VEuPathDB" id="TriTrypDB:LMJFC_360078100"/>
<name>Q4Q0G3_LEIMA</name>
<organism evidence="3 4">
    <name type="scientific">Leishmania major</name>
    <dbReference type="NCBI Taxonomy" id="5664"/>
    <lineage>
        <taxon>Eukaryota</taxon>
        <taxon>Discoba</taxon>
        <taxon>Euglenozoa</taxon>
        <taxon>Kinetoplastea</taxon>
        <taxon>Metakinetoplastina</taxon>
        <taxon>Trypanosomatida</taxon>
        <taxon>Trypanosomatidae</taxon>
        <taxon>Leishmaniinae</taxon>
        <taxon>Leishmania</taxon>
    </lineage>
</organism>
<reference evidence="3 4" key="1">
    <citation type="journal article" date="2005" name="Science">
        <title>The genome of the kinetoplastid parasite, Leishmania major.</title>
        <authorList>
            <person name="Ivens A.C."/>
            <person name="Peacock C.S."/>
            <person name="Worthey E.A."/>
            <person name="Murphy L."/>
            <person name="Aggarwal G."/>
            <person name="Berriman M."/>
            <person name="Sisk E."/>
            <person name="Rajandream M.A."/>
            <person name="Adlem E."/>
            <person name="Aert R."/>
            <person name="Anupama A."/>
            <person name="Apostolou Z."/>
            <person name="Attipoe P."/>
            <person name="Bason N."/>
            <person name="Bauser C."/>
            <person name="Beck A."/>
            <person name="Beverley S.M."/>
            <person name="Bianchettin G."/>
            <person name="Borzym K."/>
            <person name="Bothe G."/>
            <person name="Bruschi C.V."/>
            <person name="Collins M."/>
            <person name="Cadag E."/>
            <person name="Ciarloni L."/>
            <person name="Clayton C."/>
            <person name="Coulson R.M."/>
            <person name="Cronin A."/>
            <person name="Cruz A.K."/>
            <person name="Davies R.M."/>
            <person name="De Gaudenzi J."/>
            <person name="Dobson D.E."/>
            <person name="Duesterhoeft A."/>
            <person name="Fazelina G."/>
            <person name="Fosker N."/>
            <person name="Frasch A.C."/>
            <person name="Fraser A."/>
            <person name="Fuchs M."/>
            <person name="Gabel C."/>
            <person name="Goble A."/>
            <person name="Goffeau A."/>
            <person name="Harris D."/>
            <person name="Hertz-Fowler C."/>
            <person name="Hilbert H."/>
            <person name="Horn D."/>
            <person name="Huang Y."/>
            <person name="Klages S."/>
            <person name="Knights A."/>
            <person name="Kube M."/>
            <person name="Larke N."/>
            <person name="Litvin L."/>
            <person name="Lord A."/>
            <person name="Louie T."/>
            <person name="Marra M."/>
            <person name="Masuy D."/>
            <person name="Matthews K."/>
            <person name="Michaeli S."/>
            <person name="Mottram J.C."/>
            <person name="Muller-Auer S."/>
            <person name="Munden H."/>
            <person name="Nelson S."/>
            <person name="Norbertczak H."/>
            <person name="Oliver K."/>
            <person name="O'neil S."/>
            <person name="Pentony M."/>
            <person name="Pohl T.M."/>
            <person name="Price C."/>
            <person name="Purnelle B."/>
            <person name="Quail M.A."/>
            <person name="Rabbinowitsch E."/>
            <person name="Reinhardt R."/>
            <person name="Rieger M."/>
            <person name="Rinta J."/>
            <person name="Robben J."/>
            <person name="Robertson L."/>
            <person name="Ruiz J.C."/>
            <person name="Rutter S."/>
            <person name="Saunders D."/>
            <person name="Schafer M."/>
            <person name="Schein J."/>
            <person name="Schwartz D.C."/>
            <person name="Seeger K."/>
            <person name="Seyler A."/>
            <person name="Sharp S."/>
            <person name="Shin H."/>
            <person name="Sivam D."/>
            <person name="Squares R."/>
            <person name="Squares S."/>
            <person name="Tosato V."/>
            <person name="Vogt C."/>
            <person name="Volckaert G."/>
            <person name="Wambutt R."/>
            <person name="Warren T."/>
            <person name="Wedler H."/>
            <person name="Woodward J."/>
            <person name="Zhou S."/>
            <person name="Zimmermann W."/>
            <person name="Smith D.F."/>
            <person name="Blackwell J.M."/>
            <person name="Stuart K.D."/>
            <person name="Barrell B."/>
            <person name="Myler P.J."/>
        </authorList>
    </citation>
    <scope>NUCLEOTIDE SEQUENCE [LARGE SCALE GENOMIC DNA]</scope>
    <source>
        <strain evidence="4">MHOM/IL/81/Friedlin</strain>
    </source>
</reference>
<gene>
    <name evidence="3" type="ORF">LMJF_36_5970</name>
</gene>
<dbReference type="InParanoid" id="Q4Q0G3"/>
<feature type="compositionally biased region" description="Basic and acidic residues" evidence="1">
    <location>
        <begin position="472"/>
        <end position="485"/>
    </location>
</feature>
<keyword evidence="2" id="KW-0812">Transmembrane</keyword>
<protein>
    <recommendedName>
        <fullName evidence="5">Transmembrane protein</fullName>
    </recommendedName>
</protein>
<dbReference type="eggNOG" id="ENOG502RJ3X">
    <property type="taxonomic scope" value="Eukaryota"/>
</dbReference>
<evidence type="ECO:0000256" key="1">
    <source>
        <dbReference type="SAM" id="MobiDB-lite"/>
    </source>
</evidence>
<accession>Q4Q0G3</accession>
<dbReference type="AlphaFoldDB" id="Q4Q0G3"/>
<dbReference type="OMA" id="HHYYQAY"/>
<feature type="transmembrane region" description="Helical" evidence="2">
    <location>
        <begin position="168"/>
        <end position="185"/>
    </location>
</feature>
<feature type="compositionally biased region" description="Low complexity" evidence="1">
    <location>
        <begin position="518"/>
        <end position="533"/>
    </location>
</feature>
<feature type="transmembrane region" description="Helical" evidence="2">
    <location>
        <begin position="308"/>
        <end position="330"/>
    </location>
</feature>
<dbReference type="GeneID" id="5655902"/>
<feature type="transmembrane region" description="Helical" evidence="2">
    <location>
        <begin position="271"/>
        <end position="288"/>
    </location>
</feature>
<evidence type="ECO:0000313" key="3">
    <source>
        <dbReference type="EMBL" id="CAJ09572.1"/>
    </source>
</evidence>
<feature type="transmembrane region" description="Helical" evidence="2">
    <location>
        <begin position="237"/>
        <end position="259"/>
    </location>
</feature>
<dbReference type="EMBL" id="FR796432">
    <property type="protein sequence ID" value="CAJ09572.1"/>
    <property type="molecule type" value="Genomic_DNA"/>
</dbReference>
<dbReference type="VEuPathDB" id="TriTrypDB:LMJLV39_360072500"/>
<keyword evidence="2" id="KW-1133">Transmembrane helix</keyword>
<feature type="transmembrane region" description="Helical" evidence="2">
    <location>
        <begin position="342"/>
        <end position="371"/>
    </location>
</feature>
<keyword evidence="2" id="KW-0472">Membrane</keyword>
<proteinExistence type="predicted"/>
<feature type="transmembrane region" description="Helical" evidence="2">
    <location>
        <begin position="87"/>
        <end position="111"/>
    </location>
</feature>
<evidence type="ECO:0008006" key="5">
    <source>
        <dbReference type="Google" id="ProtNLM"/>
    </source>
</evidence>
<evidence type="ECO:0000313" key="4">
    <source>
        <dbReference type="Proteomes" id="UP000000542"/>
    </source>
</evidence>
<feature type="compositionally biased region" description="Low complexity" evidence="1">
    <location>
        <begin position="603"/>
        <end position="619"/>
    </location>
</feature>
<feature type="transmembrane region" description="Helical" evidence="2">
    <location>
        <begin position="197"/>
        <end position="217"/>
    </location>
</feature>
<keyword evidence="4" id="KW-1185">Reference proteome</keyword>
<reference evidence="3 4" key="2">
    <citation type="journal article" date="2011" name="Genome Res.">
        <title>Chromosome and gene copy number variation allow major structural change between species and strains of Leishmania.</title>
        <authorList>
            <person name="Rogers M.B."/>
            <person name="Hilley J.D."/>
            <person name="Dickens N.J."/>
            <person name="Wilkes J."/>
            <person name="Bates P.A."/>
            <person name="Depledge D.P."/>
            <person name="Harris D."/>
            <person name="Her Y."/>
            <person name="Herzyk P."/>
            <person name="Imamura H."/>
            <person name="Otto T.D."/>
            <person name="Sanders M."/>
            <person name="Seeger K."/>
            <person name="Dujardin J.C."/>
            <person name="Berriman M."/>
            <person name="Smith D.F."/>
            <person name="Hertz-Fowler C."/>
            <person name="Mottram J.C."/>
        </authorList>
    </citation>
    <scope>NUCLEOTIDE SEQUENCE [LARGE SCALE GENOMIC DNA]</scope>
    <source>
        <strain evidence="4">MHOM/IL/81/Friedlin</strain>
    </source>
</reference>
<evidence type="ECO:0000256" key="2">
    <source>
        <dbReference type="SAM" id="Phobius"/>
    </source>
</evidence>
<feature type="transmembrane region" description="Helical" evidence="2">
    <location>
        <begin position="123"/>
        <end position="147"/>
    </location>
</feature>
<dbReference type="STRING" id="5664.Q4Q0G3"/>
<feature type="region of interest" description="Disordered" evidence="1">
    <location>
        <begin position="449"/>
        <end position="558"/>
    </location>
</feature>
<dbReference type="Proteomes" id="UP000000542">
    <property type="component" value="Chromosome 36"/>
</dbReference>
<sequence length="638" mass="71816">MCCDHPPRKRNWRLYYLLDLISPTTSRQVKWNFRKITLRHHYYQAYLVLYNRSRKYLYDSIGEDAYGFLASGTWGPFVPLLGAVGSVIVYSLVLLVEVALLLLFFVLLAANDGNYISLRWETIMLPLMIFAAIMLVVAVVAVAINIFTPRTYQEGMSLIDRLSPVGNCLAALSYFCIPFVLYNQIRSDPASKVGLYLAYMSMPIAGDILYYTTSLIWRYPRRVRLQMEVGNNRPSPVIYNGIFAMGFLNMACGVAQWVLLGSKLDGRLNRSWFIIFIPFCFRAGLRVVEACLRSMMKYTIGVRSEIGVAFDTVGSFSSNGMLLISLYFVAARIHHGRERVRLAFALIPVYLTLLWIFFCLMVTMVLLLIFYRRRSREERRVNRQWTPPQDKYEGAAKTLGGTDTSDSGPARVLKASEHGWDDVDSVSTTFATFPADVDDHGGNEAYEDFETDEEQPVFPQGTPRRSQVPYGSHRDHVSEAADADRTPISNQGSSRRYRVSQHENRAARRVYDTRAGASHSVSQRGVSGVSSRRGSPERYTPEEASGVTASATSGEDDYTEVTTYMNEGTVVSRRGRDFTRSSSYSYTDQTTYVDEETYYTGQSQATSHTRSSSYSSLSSAASIGNFAASAARSAEKKR</sequence>
<dbReference type="VEuPathDB" id="TriTrypDB:LMJSD75_360072500"/>
<dbReference type="GO" id="GO:0005856">
    <property type="term" value="C:cytoskeleton"/>
    <property type="evidence" value="ECO:0000266"/>
    <property type="project" value="GeneDB"/>
</dbReference>
<dbReference type="KEGG" id="lma:LMJF_36_5970"/>
<feature type="region of interest" description="Disordered" evidence="1">
    <location>
        <begin position="381"/>
        <end position="411"/>
    </location>
</feature>
<dbReference type="VEuPathDB" id="TriTrypDB:LmjF.36.5970"/>
<feature type="region of interest" description="Disordered" evidence="1">
    <location>
        <begin position="600"/>
        <end position="619"/>
    </location>
</feature>
<dbReference type="HOGENOM" id="CLU_429290_0_0_1"/>
<dbReference type="RefSeq" id="XP_001687185.1">
    <property type="nucleotide sequence ID" value="XM_001687133.1"/>
</dbReference>